<dbReference type="OrthoDB" id="2593732at2759"/>
<dbReference type="Pfam" id="PF00172">
    <property type="entry name" value="Zn_clus"/>
    <property type="match status" value="1"/>
</dbReference>
<proteinExistence type="predicted"/>
<dbReference type="Pfam" id="PF11951">
    <property type="entry name" value="Fungal_trans_2"/>
    <property type="match status" value="1"/>
</dbReference>
<keyword evidence="2" id="KW-0862">Zinc</keyword>
<keyword evidence="4" id="KW-0238">DNA-binding</keyword>
<dbReference type="InterPro" id="IPR021858">
    <property type="entry name" value="Fun_TF"/>
</dbReference>
<evidence type="ECO:0000259" key="7">
    <source>
        <dbReference type="PROSITE" id="PS50048"/>
    </source>
</evidence>
<evidence type="ECO:0000256" key="6">
    <source>
        <dbReference type="ARBA" id="ARBA00023242"/>
    </source>
</evidence>
<dbReference type="InterPro" id="IPR001138">
    <property type="entry name" value="Zn2Cys6_DnaBD"/>
</dbReference>
<evidence type="ECO:0000256" key="3">
    <source>
        <dbReference type="ARBA" id="ARBA00023015"/>
    </source>
</evidence>
<keyword evidence="3" id="KW-0805">Transcription regulation</keyword>
<dbReference type="GO" id="GO:0008270">
    <property type="term" value="F:zinc ion binding"/>
    <property type="evidence" value="ECO:0007669"/>
    <property type="project" value="InterPro"/>
</dbReference>
<feature type="domain" description="Zn(2)-C6 fungal-type" evidence="7">
    <location>
        <begin position="20"/>
        <end position="48"/>
    </location>
</feature>
<dbReference type="EMBL" id="KZ613968">
    <property type="protein sequence ID" value="PMD30259.1"/>
    <property type="molecule type" value="Genomic_DNA"/>
</dbReference>
<dbReference type="AlphaFoldDB" id="A0A2J6QVJ0"/>
<dbReference type="Proteomes" id="UP000235786">
    <property type="component" value="Unassembled WGS sequence"/>
</dbReference>
<dbReference type="PROSITE" id="PS00463">
    <property type="entry name" value="ZN2_CY6_FUNGAL_1"/>
    <property type="match status" value="1"/>
</dbReference>
<keyword evidence="5" id="KW-0804">Transcription</keyword>
<protein>
    <recommendedName>
        <fullName evidence="7">Zn(2)-C6 fungal-type domain-containing protein</fullName>
    </recommendedName>
</protein>
<gene>
    <name evidence="8" type="ORF">L207DRAFT_520379</name>
</gene>
<dbReference type="SMART" id="SM00066">
    <property type="entry name" value="GAL4"/>
    <property type="match status" value="1"/>
</dbReference>
<evidence type="ECO:0000256" key="5">
    <source>
        <dbReference type="ARBA" id="ARBA00023163"/>
    </source>
</evidence>
<keyword evidence="9" id="KW-1185">Reference proteome</keyword>
<dbReference type="InterPro" id="IPR052360">
    <property type="entry name" value="Transcr_Regulatory_Proteins"/>
</dbReference>
<keyword evidence="6" id="KW-0539">Nucleus</keyword>
<dbReference type="GO" id="GO:0000981">
    <property type="term" value="F:DNA-binding transcription factor activity, RNA polymerase II-specific"/>
    <property type="evidence" value="ECO:0007669"/>
    <property type="project" value="InterPro"/>
</dbReference>
<dbReference type="PROSITE" id="PS50048">
    <property type="entry name" value="ZN2_CY6_FUNGAL_2"/>
    <property type="match status" value="1"/>
</dbReference>
<sequence length="518" mass="58291">MDDRHAEKPPRSSTSRARTGCLTCKTRHIKCDEGKPSCARCTSTGRTCEGYPIPKVVLPGSVPLEMRYYVPPPQSLSVCLVPFQCNEKELRAFAFFCERTAKCFQSDFSSFYLLQAVHEQPAIRHAVIALGGIHEIFGLDKERLNGTSLTDPFSERQYGKAIVLLLNSTKVPSAHPTEVVLISCLLFACFESLRGHIKSAMIHVRCGIKLLHQAADSNALAGFAYIPQNIIRSLFTRLDNQMMELGGSTPLIMLKEAERLPPFPALEFPETFRNIEDAYESFDVFLNRTLRVHRALEMLLADPLEFSDSKTLLLDIETERRKCHQYLDHWSRACNQYFMTEGPQYDESLDNNKYVLRIWRATAKIFLSVKLTDAEETWDQFQGDFNTIITLSETLIGSSYITNKSSRITPSFSFHLGLLSPLFLTSIRCRDPKIRRRALHLLSSSRRCEGIWDSHLASTVAKHVIDAEAKDVDQSASGIEPCHGENSSAGDNPTNARVKTVLVEFDDGASQVELDWAG</sequence>
<dbReference type="SUPFAM" id="SSF57701">
    <property type="entry name" value="Zn2/Cys6 DNA-binding domain"/>
    <property type="match status" value="1"/>
</dbReference>
<reference evidence="8 9" key="1">
    <citation type="submission" date="2016-04" db="EMBL/GenBank/DDBJ databases">
        <title>A degradative enzymes factory behind the ericoid mycorrhizal symbiosis.</title>
        <authorList>
            <consortium name="DOE Joint Genome Institute"/>
            <person name="Martino E."/>
            <person name="Morin E."/>
            <person name="Grelet G."/>
            <person name="Kuo A."/>
            <person name="Kohler A."/>
            <person name="Daghino S."/>
            <person name="Barry K."/>
            <person name="Choi C."/>
            <person name="Cichocki N."/>
            <person name="Clum A."/>
            <person name="Copeland A."/>
            <person name="Hainaut M."/>
            <person name="Haridas S."/>
            <person name="Labutti K."/>
            <person name="Lindquist E."/>
            <person name="Lipzen A."/>
            <person name="Khouja H.-R."/>
            <person name="Murat C."/>
            <person name="Ohm R."/>
            <person name="Olson A."/>
            <person name="Spatafora J."/>
            <person name="Veneault-Fourrey C."/>
            <person name="Henrissat B."/>
            <person name="Grigoriev I."/>
            <person name="Martin F."/>
            <person name="Perotto S."/>
        </authorList>
    </citation>
    <scope>NUCLEOTIDE SEQUENCE [LARGE SCALE GENOMIC DNA]</scope>
    <source>
        <strain evidence="8 9">F</strain>
    </source>
</reference>
<evidence type="ECO:0000313" key="8">
    <source>
        <dbReference type="EMBL" id="PMD30259.1"/>
    </source>
</evidence>
<dbReference type="CDD" id="cd00067">
    <property type="entry name" value="GAL4"/>
    <property type="match status" value="1"/>
</dbReference>
<dbReference type="PANTHER" id="PTHR36206:SF12">
    <property type="entry name" value="ASPERCRYPTIN BIOSYNTHESIS CLUSTER-SPECIFIC TRANSCRIPTION REGULATOR ATNN-RELATED"/>
    <property type="match status" value="1"/>
</dbReference>
<keyword evidence="1" id="KW-0479">Metal-binding</keyword>
<evidence type="ECO:0000256" key="1">
    <source>
        <dbReference type="ARBA" id="ARBA00022723"/>
    </source>
</evidence>
<evidence type="ECO:0000256" key="4">
    <source>
        <dbReference type="ARBA" id="ARBA00023125"/>
    </source>
</evidence>
<dbReference type="STRING" id="1149755.A0A2J6QVJ0"/>
<dbReference type="Gene3D" id="4.10.240.10">
    <property type="entry name" value="Zn(2)-C6 fungal-type DNA-binding domain"/>
    <property type="match status" value="1"/>
</dbReference>
<dbReference type="PANTHER" id="PTHR36206">
    <property type="entry name" value="ASPERCRYPTIN BIOSYNTHESIS CLUSTER-SPECIFIC TRANSCRIPTION REGULATOR ATNN-RELATED"/>
    <property type="match status" value="1"/>
</dbReference>
<accession>A0A2J6QVJ0</accession>
<name>A0A2J6QVJ0_HYAVF</name>
<evidence type="ECO:0000256" key="2">
    <source>
        <dbReference type="ARBA" id="ARBA00022833"/>
    </source>
</evidence>
<organism evidence="8 9">
    <name type="scientific">Hyaloscypha variabilis (strain UAMH 11265 / GT02V1 / F)</name>
    <name type="common">Meliniomyces variabilis</name>
    <dbReference type="NCBI Taxonomy" id="1149755"/>
    <lineage>
        <taxon>Eukaryota</taxon>
        <taxon>Fungi</taxon>
        <taxon>Dikarya</taxon>
        <taxon>Ascomycota</taxon>
        <taxon>Pezizomycotina</taxon>
        <taxon>Leotiomycetes</taxon>
        <taxon>Helotiales</taxon>
        <taxon>Hyaloscyphaceae</taxon>
        <taxon>Hyaloscypha</taxon>
        <taxon>Hyaloscypha variabilis</taxon>
    </lineage>
</organism>
<evidence type="ECO:0000313" key="9">
    <source>
        <dbReference type="Proteomes" id="UP000235786"/>
    </source>
</evidence>
<dbReference type="GO" id="GO:0003677">
    <property type="term" value="F:DNA binding"/>
    <property type="evidence" value="ECO:0007669"/>
    <property type="project" value="UniProtKB-KW"/>
</dbReference>
<dbReference type="InterPro" id="IPR036864">
    <property type="entry name" value="Zn2-C6_fun-type_DNA-bd_sf"/>
</dbReference>